<gene>
    <name evidence="1" type="ORF">L2E82_46390</name>
</gene>
<reference evidence="2" key="1">
    <citation type="journal article" date="2022" name="Mol. Ecol. Resour.">
        <title>The genomes of chicory, endive, great burdock and yacon provide insights into Asteraceae palaeo-polyploidization history and plant inulin production.</title>
        <authorList>
            <person name="Fan W."/>
            <person name="Wang S."/>
            <person name="Wang H."/>
            <person name="Wang A."/>
            <person name="Jiang F."/>
            <person name="Liu H."/>
            <person name="Zhao H."/>
            <person name="Xu D."/>
            <person name="Zhang Y."/>
        </authorList>
    </citation>
    <scope>NUCLEOTIDE SEQUENCE [LARGE SCALE GENOMIC DNA]</scope>
    <source>
        <strain evidence="2">cv. Punajuju</strain>
    </source>
</reference>
<organism evidence="1 2">
    <name type="scientific">Cichorium intybus</name>
    <name type="common">Chicory</name>
    <dbReference type="NCBI Taxonomy" id="13427"/>
    <lineage>
        <taxon>Eukaryota</taxon>
        <taxon>Viridiplantae</taxon>
        <taxon>Streptophyta</taxon>
        <taxon>Embryophyta</taxon>
        <taxon>Tracheophyta</taxon>
        <taxon>Spermatophyta</taxon>
        <taxon>Magnoliopsida</taxon>
        <taxon>eudicotyledons</taxon>
        <taxon>Gunneridae</taxon>
        <taxon>Pentapetalae</taxon>
        <taxon>asterids</taxon>
        <taxon>campanulids</taxon>
        <taxon>Asterales</taxon>
        <taxon>Asteraceae</taxon>
        <taxon>Cichorioideae</taxon>
        <taxon>Cichorieae</taxon>
        <taxon>Cichoriinae</taxon>
        <taxon>Cichorium</taxon>
    </lineage>
</organism>
<accession>A0ACB8YTG1</accession>
<dbReference type="EMBL" id="CM042017">
    <property type="protein sequence ID" value="KAI3688654.1"/>
    <property type="molecule type" value="Genomic_DNA"/>
</dbReference>
<reference evidence="1 2" key="2">
    <citation type="journal article" date="2022" name="Mol. Ecol. Resour.">
        <title>The genomes of chicory, endive, great burdock and yacon provide insights into Asteraceae paleo-polyploidization history and plant inulin production.</title>
        <authorList>
            <person name="Fan W."/>
            <person name="Wang S."/>
            <person name="Wang H."/>
            <person name="Wang A."/>
            <person name="Jiang F."/>
            <person name="Liu H."/>
            <person name="Zhao H."/>
            <person name="Xu D."/>
            <person name="Zhang Y."/>
        </authorList>
    </citation>
    <scope>NUCLEOTIDE SEQUENCE [LARGE SCALE GENOMIC DNA]</scope>
    <source>
        <strain evidence="2">cv. Punajuju</strain>
        <tissue evidence="1">Leaves</tissue>
    </source>
</reference>
<name>A0ACB8YTG1_CICIN</name>
<evidence type="ECO:0000313" key="1">
    <source>
        <dbReference type="EMBL" id="KAI3688654.1"/>
    </source>
</evidence>
<comment type="caution">
    <text evidence="1">The sequence shown here is derived from an EMBL/GenBank/DDBJ whole genome shotgun (WGS) entry which is preliminary data.</text>
</comment>
<evidence type="ECO:0000313" key="2">
    <source>
        <dbReference type="Proteomes" id="UP001055811"/>
    </source>
</evidence>
<keyword evidence="2" id="KW-1185">Reference proteome</keyword>
<dbReference type="Proteomes" id="UP001055811">
    <property type="component" value="Linkage Group LG09"/>
</dbReference>
<proteinExistence type="predicted"/>
<sequence>MISWMSKDLAFDRKLPVLKTERSIEKIRLSVDKRDLIIRTEKIREQGKLHSSFTWILCQVLKGCKAPNSLLALSLSTSLSVEATL</sequence>
<protein>
    <submittedName>
        <fullName evidence="1">Uncharacterized protein</fullName>
    </submittedName>
</protein>